<feature type="region of interest" description="Disordered" evidence="2">
    <location>
        <begin position="260"/>
        <end position="303"/>
    </location>
</feature>
<evidence type="ECO:0000313" key="3">
    <source>
        <dbReference type="EMBL" id="GKT27806.1"/>
    </source>
</evidence>
<feature type="region of interest" description="Disordered" evidence="2">
    <location>
        <begin position="49"/>
        <end position="71"/>
    </location>
</feature>
<dbReference type="Proteomes" id="UP001057375">
    <property type="component" value="Unassembled WGS sequence"/>
</dbReference>
<feature type="coiled-coil region" evidence="1">
    <location>
        <begin position="215"/>
        <end position="242"/>
    </location>
</feature>
<protein>
    <submittedName>
        <fullName evidence="3">Uncharacterized protein</fullName>
    </submittedName>
</protein>
<comment type="caution">
    <text evidence="3">The sequence shown here is derived from an EMBL/GenBank/DDBJ whole genome shotgun (WGS) entry which is preliminary data.</text>
</comment>
<organism evidence="3 4">
    <name type="scientific">Aduncisulcus paluster</name>
    <dbReference type="NCBI Taxonomy" id="2918883"/>
    <lineage>
        <taxon>Eukaryota</taxon>
        <taxon>Metamonada</taxon>
        <taxon>Carpediemonas-like organisms</taxon>
        <taxon>Aduncisulcus</taxon>
    </lineage>
</organism>
<feature type="region of interest" description="Disordered" evidence="2">
    <location>
        <begin position="156"/>
        <end position="203"/>
    </location>
</feature>
<keyword evidence="4" id="KW-1185">Reference proteome</keyword>
<evidence type="ECO:0000256" key="2">
    <source>
        <dbReference type="SAM" id="MobiDB-lite"/>
    </source>
</evidence>
<gene>
    <name evidence="3" type="ORF">ADUPG1_000196</name>
</gene>
<evidence type="ECO:0000313" key="4">
    <source>
        <dbReference type="Proteomes" id="UP001057375"/>
    </source>
</evidence>
<feature type="compositionally biased region" description="Low complexity" evidence="2">
    <location>
        <begin position="286"/>
        <end position="295"/>
    </location>
</feature>
<feature type="compositionally biased region" description="Acidic residues" evidence="2">
    <location>
        <begin position="49"/>
        <end position="62"/>
    </location>
</feature>
<accession>A0ABQ5K5F4</accession>
<dbReference type="EMBL" id="BQXS01000059">
    <property type="protein sequence ID" value="GKT27806.1"/>
    <property type="molecule type" value="Genomic_DNA"/>
</dbReference>
<sequence length="356" mass="42095">MMSISTHSMNWESPVSGTGIFEGFGLIDIETIFEWDVFGDSASILPIIDDDEESDQIQDEDSYESRQEARRKIDEKQNAAFLRRERTLDEKRERAKRVIQARKNVVLKKKEMTDELQKKDAEWKKREERAIIMKEQLIKTIRDKAGEAVKFVMARHDRQREEEKEERERRERENEKKREESDKRRSAREKKMKERFKSVVDNAFHVKQKKEQVDEEQKQRQLERITEKLQQAESRKKTQQQNKIRFASLEIKKVELISSPKRQQEYRKKSSRIRPPPPSKSRSHYDNSSSSLPSHSHGHSTHKSYPQYTKTLVTSFQYASALSYSMVMSYFTTVFANQDLMQSQGGSIPLISKENL</sequence>
<evidence type="ECO:0000256" key="1">
    <source>
        <dbReference type="SAM" id="Coils"/>
    </source>
</evidence>
<proteinExistence type="predicted"/>
<reference evidence="3" key="1">
    <citation type="submission" date="2022-03" db="EMBL/GenBank/DDBJ databases">
        <title>Draft genome sequence of Aduncisulcus paluster, a free-living microaerophilic Fornicata.</title>
        <authorList>
            <person name="Yuyama I."/>
            <person name="Kume K."/>
            <person name="Tamura T."/>
            <person name="Inagaki Y."/>
            <person name="Hashimoto T."/>
        </authorList>
    </citation>
    <scope>NUCLEOTIDE SEQUENCE</scope>
    <source>
        <strain evidence="3">NY0171</strain>
    </source>
</reference>
<keyword evidence="1" id="KW-0175">Coiled coil</keyword>
<name>A0ABQ5K5F4_9EUKA</name>
<feature type="compositionally biased region" description="Basic and acidic residues" evidence="2">
    <location>
        <begin position="156"/>
        <end position="198"/>
    </location>
</feature>